<dbReference type="GeneID" id="301127431"/>
<keyword evidence="2" id="KW-1185">Reference proteome</keyword>
<reference evidence="1 2" key="1">
    <citation type="submission" date="2023-09" db="EMBL/GenBank/DDBJ databases">
        <title>Different Types of Thermotolerant Ring-Cleaving Dioxygenases derived from Aeribacillus composti HB-1 applied for multiple aromatic hydrocarbons removal.</title>
        <authorList>
            <person name="Cao L."/>
            <person name="Li M."/>
            <person name="Ma T."/>
        </authorList>
    </citation>
    <scope>NUCLEOTIDE SEQUENCE [LARGE SCALE GENOMIC DNA]</scope>
    <source>
        <strain evidence="1 2">HB-1</strain>
    </source>
</reference>
<evidence type="ECO:0000313" key="1">
    <source>
        <dbReference type="EMBL" id="WNF32658.1"/>
    </source>
</evidence>
<organism evidence="1 2">
    <name type="scientific">Aeribacillus composti</name>
    <dbReference type="NCBI Taxonomy" id="1868734"/>
    <lineage>
        <taxon>Bacteria</taxon>
        <taxon>Bacillati</taxon>
        <taxon>Bacillota</taxon>
        <taxon>Bacilli</taxon>
        <taxon>Bacillales</taxon>
        <taxon>Bacillaceae</taxon>
        <taxon>Aeribacillus</taxon>
    </lineage>
</organism>
<sequence>MDNLNIINLCLDKGVHYKVSVYQKNYDKDNVYFDMSIKCKTDIVNKKMRLYEVQRNKEFLIGQYADSEFGQLAFYIVVYSYFNQDKPSNSVRKMLRNIGEDVNKANKILEDHIGKNYFSLYRKEIGKISDDRCDVFYLSFENNIIPIVRNKRLPSAFVIIYNYGFYLKQFDSLMKKIISHYNLKLKKEETEELKRLYLKK</sequence>
<proteinExistence type="predicted"/>
<dbReference type="Proteomes" id="UP001303701">
    <property type="component" value="Chromosome"/>
</dbReference>
<evidence type="ECO:0000313" key="2">
    <source>
        <dbReference type="Proteomes" id="UP001303701"/>
    </source>
</evidence>
<dbReference type="EMBL" id="CP134501">
    <property type="protein sequence ID" value="WNF32658.1"/>
    <property type="molecule type" value="Genomic_DNA"/>
</dbReference>
<accession>A0ABY9W9F6</accession>
<gene>
    <name evidence="1" type="ORF">RI196_15675</name>
</gene>
<name>A0ABY9W9F6_9BACI</name>
<protein>
    <submittedName>
        <fullName evidence="1">Uncharacterized protein</fullName>
    </submittedName>
</protein>
<dbReference type="RefSeq" id="WP_311066489.1">
    <property type="nucleotide sequence ID" value="NZ_CP134501.1"/>
</dbReference>